<keyword evidence="2" id="KW-1185">Reference proteome</keyword>
<gene>
    <name evidence="1" type="ORF">ANANG_G00291990</name>
</gene>
<comment type="caution">
    <text evidence="1">The sequence shown here is derived from an EMBL/GenBank/DDBJ whole genome shotgun (WGS) entry which is preliminary data.</text>
</comment>
<proteinExistence type="predicted"/>
<evidence type="ECO:0000313" key="1">
    <source>
        <dbReference type="EMBL" id="KAG5832517.1"/>
    </source>
</evidence>
<sequence length="66" mass="7509">MEMIDRLIHPGEAVSSGWCCQGFVGDCRLCERESNREREREGGFGKITSHHKESHWAEADICTSQD</sequence>
<organism evidence="1 2">
    <name type="scientific">Anguilla anguilla</name>
    <name type="common">European freshwater eel</name>
    <name type="synonym">Muraena anguilla</name>
    <dbReference type="NCBI Taxonomy" id="7936"/>
    <lineage>
        <taxon>Eukaryota</taxon>
        <taxon>Metazoa</taxon>
        <taxon>Chordata</taxon>
        <taxon>Craniata</taxon>
        <taxon>Vertebrata</taxon>
        <taxon>Euteleostomi</taxon>
        <taxon>Actinopterygii</taxon>
        <taxon>Neopterygii</taxon>
        <taxon>Teleostei</taxon>
        <taxon>Anguilliformes</taxon>
        <taxon>Anguillidae</taxon>
        <taxon>Anguilla</taxon>
    </lineage>
</organism>
<dbReference type="AlphaFoldDB" id="A0A9D3LK77"/>
<reference evidence="1" key="1">
    <citation type="submission" date="2021-01" db="EMBL/GenBank/DDBJ databases">
        <title>A chromosome-scale assembly of European eel, Anguilla anguilla.</title>
        <authorList>
            <person name="Henkel C."/>
            <person name="Jong-Raadsen S.A."/>
            <person name="Dufour S."/>
            <person name="Weltzien F.-A."/>
            <person name="Palstra A.P."/>
            <person name="Pelster B."/>
            <person name="Spaink H.P."/>
            <person name="Van Den Thillart G.E."/>
            <person name="Jansen H."/>
            <person name="Zahm M."/>
            <person name="Klopp C."/>
            <person name="Cedric C."/>
            <person name="Louis A."/>
            <person name="Berthelot C."/>
            <person name="Parey E."/>
            <person name="Roest Crollius H."/>
            <person name="Montfort J."/>
            <person name="Robinson-Rechavi M."/>
            <person name="Bucao C."/>
            <person name="Bouchez O."/>
            <person name="Gislard M."/>
            <person name="Lluch J."/>
            <person name="Milhes M."/>
            <person name="Lampietro C."/>
            <person name="Lopez Roques C."/>
            <person name="Donnadieu C."/>
            <person name="Braasch I."/>
            <person name="Desvignes T."/>
            <person name="Postlethwait J."/>
            <person name="Bobe J."/>
            <person name="Guiguen Y."/>
            <person name="Dirks R."/>
        </authorList>
    </citation>
    <scope>NUCLEOTIDE SEQUENCE</scope>
    <source>
        <strain evidence="1">Tag_6206</strain>
        <tissue evidence="1">Liver</tissue>
    </source>
</reference>
<evidence type="ECO:0000313" key="2">
    <source>
        <dbReference type="Proteomes" id="UP001044222"/>
    </source>
</evidence>
<accession>A0A9D3LK77</accession>
<dbReference type="EMBL" id="JAFIRN010000017">
    <property type="protein sequence ID" value="KAG5832517.1"/>
    <property type="molecule type" value="Genomic_DNA"/>
</dbReference>
<protein>
    <submittedName>
        <fullName evidence="1">Uncharacterized protein</fullName>
    </submittedName>
</protein>
<name>A0A9D3LK77_ANGAN</name>
<dbReference type="Proteomes" id="UP001044222">
    <property type="component" value="Chromosome 17"/>
</dbReference>